<reference evidence="2 3" key="1">
    <citation type="submission" date="2018-06" db="EMBL/GenBank/DDBJ databases">
        <title>Genomic Encyclopedia of Type Strains, Phase III (KMG-III): the genomes of soil and plant-associated and newly described type strains.</title>
        <authorList>
            <person name="Whitman W."/>
        </authorList>
    </citation>
    <scope>NUCLEOTIDE SEQUENCE [LARGE SCALE GENOMIC DNA]</scope>
    <source>
        <strain evidence="2 3">CGMCC 4.7090</strain>
    </source>
</reference>
<protein>
    <submittedName>
        <fullName evidence="2">Uncharacterized protein</fullName>
    </submittedName>
</protein>
<evidence type="ECO:0000256" key="1">
    <source>
        <dbReference type="SAM" id="Phobius"/>
    </source>
</evidence>
<dbReference type="AlphaFoldDB" id="A0A327YWI4"/>
<name>A0A327YWI4_9ACTN</name>
<keyword evidence="1" id="KW-0472">Membrane</keyword>
<sequence>MFTALALIHDGALATGIGSVVYSVTVATAAFTALLAPSEPRRRDPATVLRILLRSRRASEDQLDSR</sequence>
<dbReference type="Proteomes" id="UP000249341">
    <property type="component" value="Unassembled WGS sequence"/>
</dbReference>
<feature type="transmembrane region" description="Helical" evidence="1">
    <location>
        <begin position="12"/>
        <end position="36"/>
    </location>
</feature>
<keyword evidence="1" id="KW-0812">Transmembrane</keyword>
<evidence type="ECO:0000313" key="3">
    <source>
        <dbReference type="Proteomes" id="UP000249341"/>
    </source>
</evidence>
<evidence type="ECO:0000313" key="2">
    <source>
        <dbReference type="EMBL" id="RAK25484.1"/>
    </source>
</evidence>
<proteinExistence type="predicted"/>
<dbReference type="RefSeq" id="WP_111655130.1">
    <property type="nucleotide sequence ID" value="NZ_JACHWI010000001.1"/>
</dbReference>
<dbReference type="EMBL" id="QLMJ01000033">
    <property type="protein sequence ID" value="RAK25484.1"/>
    <property type="molecule type" value="Genomic_DNA"/>
</dbReference>
<keyword evidence="1" id="KW-1133">Transmembrane helix</keyword>
<accession>A0A327YWI4</accession>
<organism evidence="2 3">
    <name type="scientific">Actinoplanes lutulentus</name>
    <dbReference type="NCBI Taxonomy" id="1287878"/>
    <lineage>
        <taxon>Bacteria</taxon>
        <taxon>Bacillati</taxon>
        <taxon>Actinomycetota</taxon>
        <taxon>Actinomycetes</taxon>
        <taxon>Micromonosporales</taxon>
        <taxon>Micromonosporaceae</taxon>
        <taxon>Actinoplanes</taxon>
    </lineage>
</organism>
<keyword evidence="3" id="KW-1185">Reference proteome</keyword>
<comment type="caution">
    <text evidence="2">The sequence shown here is derived from an EMBL/GenBank/DDBJ whole genome shotgun (WGS) entry which is preliminary data.</text>
</comment>
<gene>
    <name evidence="2" type="ORF">B0I29_13323</name>
</gene>